<dbReference type="KEGG" id="bfo:118421927"/>
<dbReference type="Pfam" id="PF08016">
    <property type="entry name" value="PKD_channel"/>
    <property type="match status" value="1"/>
</dbReference>
<proteinExistence type="inferred from homology"/>
<feature type="domain" description="GAIN-B" evidence="12">
    <location>
        <begin position="399"/>
        <end position="553"/>
    </location>
</feature>
<evidence type="ECO:0000256" key="8">
    <source>
        <dbReference type="ARBA" id="ARBA00023180"/>
    </source>
</evidence>
<dbReference type="GO" id="GO:0005262">
    <property type="term" value="F:calcium channel activity"/>
    <property type="evidence" value="ECO:0000318"/>
    <property type="project" value="GO_Central"/>
</dbReference>
<keyword evidence="13" id="KW-1185">Reference proteome</keyword>
<evidence type="ECO:0000256" key="5">
    <source>
        <dbReference type="ARBA" id="ARBA00022989"/>
    </source>
</evidence>
<dbReference type="Pfam" id="PF20519">
    <property type="entry name" value="Polycystin_dom"/>
    <property type="match status" value="1"/>
</dbReference>
<dbReference type="Gene3D" id="1.10.287.70">
    <property type="match status" value="1"/>
</dbReference>
<dbReference type="RefSeq" id="XP_035685322.1">
    <property type="nucleotide sequence ID" value="XM_035829429.1"/>
</dbReference>
<dbReference type="PANTHER" id="PTHR10877">
    <property type="entry name" value="POLYCYSTIN FAMILY MEMBER"/>
    <property type="match status" value="1"/>
</dbReference>
<name>A0A9J7MXN5_BRAFL</name>
<dbReference type="PROSITE" id="PS50095">
    <property type="entry name" value="PLAT"/>
    <property type="match status" value="1"/>
</dbReference>
<keyword evidence="5 10" id="KW-1133">Transmembrane helix</keyword>
<dbReference type="Pfam" id="PF01477">
    <property type="entry name" value="PLAT"/>
    <property type="match status" value="1"/>
</dbReference>
<feature type="transmembrane region" description="Helical" evidence="10">
    <location>
        <begin position="1437"/>
        <end position="1457"/>
    </location>
</feature>
<feature type="transmembrane region" description="Helical" evidence="10">
    <location>
        <begin position="1325"/>
        <end position="1348"/>
    </location>
</feature>
<feature type="transmembrane region" description="Helical" evidence="10">
    <location>
        <begin position="778"/>
        <end position="798"/>
    </location>
</feature>
<dbReference type="InterPro" id="IPR046791">
    <property type="entry name" value="Polycystin_dom"/>
</dbReference>
<feature type="transmembrane region" description="Helical" evidence="10">
    <location>
        <begin position="873"/>
        <end position="896"/>
    </location>
</feature>
<dbReference type="PROSITE" id="PS50221">
    <property type="entry name" value="GAIN_B"/>
    <property type="match status" value="1"/>
</dbReference>
<evidence type="ECO:0000256" key="2">
    <source>
        <dbReference type="ARBA" id="ARBA00007200"/>
    </source>
</evidence>
<organism evidence="13 14">
    <name type="scientific">Branchiostoma floridae</name>
    <name type="common">Florida lancelet</name>
    <name type="synonym">Amphioxus</name>
    <dbReference type="NCBI Taxonomy" id="7739"/>
    <lineage>
        <taxon>Eukaryota</taxon>
        <taxon>Metazoa</taxon>
        <taxon>Chordata</taxon>
        <taxon>Cephalochordata</taxon>
        <taxon>Leptocardii</taxon>
        <taxon>Amphioxiformes</taxon>
        <taxon>Branchiostomatidae</taxon>
        <taxon>Branchiostoma</taxon>
    </lineage>
</organism>
<dbReference type="OrthoDB" id="5322100at2759"/>
<evidence type="ECO:0000256" key="7">
    <source>
        <dbReference type="ARBA" id="ARBA00023157"/>
    </source>
</evidence>
<reference evidence="14" key="2">
    <citation type="submission" date="2025-08" db="UniProtKB">
        <authorList>
            <consortium name="RefSeq"/>
        </authorList>
    </citation>
    <scope>IDENTIFICATION</scope>
    <source>
        <strain evidence="14">S238N-H82</strain>
        <tissue evidence="14">Testes</tissue>
    </source>
</reference>
<dbReference type="OMA" id="IMIANAM"/>
<keyword evidence="7" id="KW-1015">Disulfide bond</keyword>
<dbReference type="FunFam" id="2.60.60.20:FF:000022">
    <property type="entry name" value="Uncharacterized protein"/>
    <property type="match status" value="1"/>
</dbReference>
<accession>A0A9J7MXN5</accession>
<evidence type="ECO:0000256" key="4">
    <source>
        <dbReference type="ARBA" id="ARBA00022729"/>
    </source>
</evidence>
<dbReference type="InterPro" id="IPR057244">
    <property type="entry name" value="GAIN_B"/>
</dbReference>
<feature type="transmembrane region" description="Helical" evidence="10">
    <location>
        <begin position="818"/>
        <end position="841"/>
    </location>
</feature>
<keyword evidence="8" id="KW-0325">Glycoprotein</keyword>
<evidence type="ECO:0000256" key="10">
    <source>
        <dbReference type="SAM" id="Phobius"/>
    </source>
</evidence>
<comment type="similarity">
    <text evidence="2">Belongs to the polycystin family.</text>
</comment>
<dbReference type="GeneID" id="118421927"/>
<feature type="transmembrane region" description="Helical" evidence="10">
    <location>
        <begin position="1280"/>
        <end position="1305"/>
    </location>
</feature>
<dbReference type="InterPro" id="IPR036392">
    <property type="entry name" value="PLAT/LH2_dom_sf"/>
</dbReference>
<evidence type="ECO:0000313" key="14">
    <source>
        <dbReference type="RefSeq" id="XP_035685322.1"/>
    </source>
</evidence>
<keyword evidence="6 10" id="KW-0472">Membrane</keyword>
<dbReference type="Gene3D" id="2.60.220.50">
    <property type="match status" value="1"/>
</dbReference>
<reference evidence="13" key="1">
    <citation type="journal article" date="2020" name="Nat. Ecol. Evol.">
        <title>Deeply conserved synteny resolves early events in vertebrate evolution.</title>
        <authorList>
            <person name="Simakov O."/>
            <person name="Marletaz F."/>
            <person name="Yue J.X."/>
            <person name="O'Connell B."/>
            <person name="Jenkins J."/>
            <person name="Brandt A."/>
            <person name="Calef R."/>
            <person name="Tung C.H."/>
            <person name="Huang T.K."/>
            <person name="Schmutz J."/>
            <person name="Satoh N."/>
            <person name="Yu J.K."/>
            <person name="Putnam N.H."/>
            <person name="Green R.E."/>
            <person name="Rokhsar D.S."/>
        </authorList>
    </citation>
    <scope>NUCLEOTIDE SEQUENCE [LARGE SCALE GENOMIC DNA]</scope>
    <source>
        <strain evidence="13">S238N-H82</strain>
    </source>
</reference>
<dbReference type="InterPro" id="IPR000203">
    <property type="entry name" value="GPS"/>
</dbReference>
<dbReference type="Gene3D" id="2.60.60.20">
    <property type="entry name" value="PLAT/LH2 domain"/>
    <property type="match status" value="1"/>
</dbReference>
<dbReference type="Proteomes" id="UP000001554">
    <property type="component" value="Chromosome 8"/>
</dbReference>
<dbReference type="SUPFAM" id="SSF49723">
    <property type="entry name" value="Lipase/lipooxygenase domain (PLAT/LH2 domain)"/>
    <property type="match status" value="1"/>
</dbReference>
<feature type="transmembrane region" description="Helical" evidence="10">
    <location>
        <begin position="1239"/>
        <end position="1259"/>
    </location>
</feature>
<dbReference type="InterPro" id="IPR046338">
    <property type="entry name" value="GAIN_dom_sf"/>
</dbReference>
<protein>
    <submittedName>
        <fullName evidence="14">Polycystic kidney disease protein 1-like 2</fullName>
    </submittedName>
</protein>
<feature type="transmembrane region" description="Helical" evidence="10">
    <location>
        <begin position="908"/>
        <end position="935"/>
    </location>
</feature>
<dbReference type="InterPro" id="IPR051223">
    <property type="entry name" value="Polycystin"/>
</dbReference>
<dbReference type="SMART" id="SM00308">
    <property type="entry name" value="LH2"/>
    <property type="match status" value="1"/>
</dbReference>
<dbReference type="InterPro" id="IPR003915">
    <property type="entry name" value="PKD_2"/>
</dbReference>
<gene>
    <name evidence="14" type="primary">LOC118421927</name>
</gene>
<dbReference type="PANTHER" id="PTHR10877:SF194">
    <property type="entry name" value="LOCATION OF VULVA DEFECTIVE 1"/>
    <property type="match status" value="1"/>
</dbReference>
<evidence type="ECO:0000259" key="12">
    <source>
        <dbReference type="PROSITE" id="PS50221"/>
    </source>
</evidence>
<dbReference type="PRINTS" id="PR01433">
    <property type="entry name" value="POLYCYSTIN2"/>
</dbReference>
<comment type="caution">
    <text evidence="9">Lacks conserved residue(s) required for the propagation of feature annotation.</text>
</comment>
<feature type="transmembrane region" description="Helical" evidence="10">
    <location>
        <begin position="570"/>
        <end position="589"/>
    </location>
</feature>
<evidence type="ECO:0000256" key="9">
    <source>
        <dbReference type="PROSITE-ProRule" id="PRU00152"/>
    </source>
</evidence>
<keyword evidence="3 10" id="KW-0812">Transmembrane</keyword>
<dbReference type="SMART" id="SM00303">
    <property type="entry name" value="GPS"/>
    <property type="match status" value="1"/>
</dbReference>
<evidence type="ECO:0000256" key="3">
    <source>
        <dbReference type="ARBA" id="ARBA00022692"/>
    </source>
</evidence>
<dbReference type="GO" id="GO:0005509">
    <property type="term" value="F:calcium ion binding"/>
    <property type="evidence" value="ECO:0007669"/>
    <property type="project" value="InterPro"/>
</dbReference>
<feature type="transmembrane region" description="Helical" evidence="10">
    <location>
        <begin position="1369"/>
        <end position="1394"/>
    </location>
</feature>
<comment type="subcellular location">
    <subcellularLocation>
        <location evidence="1">Membrane</location>
        <topology evidence="1">Multi-pass membrane protein</topology>
    </subcellularLocation>
</comment>
<evidence type="ECO:0000259" key="11">
    <source>
        <dbReference type="PROSITE" id="PS50095"/>
    </source>
</evidence>
<feature type="transmembrane region" description="Helical" evidence="10">
    <location>
        <begin position="1406"/>
        <end position="1425"/>
    </location>
</feature>
<dbReference type="InterPro" id="IPR001024">
    <property type="entry name" value="PLAT/LH2_dom"/>
</dbReference>
<feature type="domain" description="PLAT" evidence="11">
    <location>
        <begin position="614"/>
        <end position="732"/>
    </location>
</feature>
<keyword evidence="4" id="KW-0732">Signal</keyword>
<dbReference type="GO" id="GO:0016020">
    <property type="term" value="C:membrane"/>
    <property type="evidence" value="ECO:0000318"/>
    <property type="project" value="GO_Central"/>
</dbReference>
<dbReference type="InterPro" id="IPR013122">
    <property type="entry name" value="PKD1_2_channel"/>
</dbReference>
<dbReference type="Pfam" id="PF01825">
    <property type="entry name" value="GPS"/>
    <property type="match status" value="1"/>
</dbReference>
<sequence length="1558" mass="172134">MNTDLQDPGALTNYLTTLPEVLTDNELLAVSRSLTSAVGPSNNLTANQTSKLLDSAVGVFLRINASTASEEAKLGVAESLNDLATAGFGAELQNGTQAAAMAAGTLSVILNLAPANKTADTPLGKTLDKVFQSSMAGLGMAKNITDPKLAEDLSNNFLSAVTVFGTGSDPDAQLAVAGAVENLSTALSRTTGGNDTDNNATVAMASGFLGTLDTLLTPEPAEPKGPAPSPDKKRAITKKCAEAVKNLGNMLSNGLPENSTKKVEVSRGGLTVAAQGIDKAAAEKPMTAGRSSVKLPTGFLDLVPEPADTFGNEEREESRIVVQVVLYDTNPYVWNSTGKTSVESSVLDIVIKRMPGNHVIKMTSLPSDFVIVLPQEVEDLSFNYFHINDSDTLYDIKFHTINITSDAQALTIAVVPSVPGTKLTLYLRDNGFPTHDAYNMTTIVTRGKNASHGLDSSSVGSFSFFFTNVSDLSTLHLGVYLNESDSGVPIGESGFGYHLSVRGLSCSFWNERLEYWQGEGCKVSADSSPESSVCLCDHLTAFGASFMTPPNSIDFNTIWGKFANLGQNPGVFATVWVFIGLYFIGVIFARRADKRDAIQAAVLPLPDNRPKHSHAYLLSVFTGSQPGSGTDSRVVFMVTAENGDSGVRALGNQAKVLNRSTNKMFLMTTEQNLGNLQNLHIWHDNSGKRDRDSWYLDRVVVQDLQNGSTSIFLCDDWLAVDRADGLIYKNLPVASEEDLTSFSYLFTTAAKKNFIDGHLWISTIADGISANFTRVQRWSCCFSILFCTMISNAMWYRTDDSVESPSVLRLGPFSFSLHQLYVSVMSSLTVLPVNVIIVQIFRSTPNSRGNEVVPDIPGLGQSNGSKDKMLPYWLVYVGWVLVFLSSSVSAFFTILYSLEWGKEKADAWLMTFFLSFVQSTLVIEPLKVVIAAALLSLMCKKMMATGEELTKNVKALATIDEEETDDQNSFIREQRRKGAPRLDKSTVLQAGEYRQRRYKVSQTLQEIVSYLVFLTFLLCVANVGVTNLPYYLHRSMQQTFSDKLFKSIIKNGTKENLKTWLEKTVVTELFPMPAGRTRRSVDTTGSPIMSNLPLYRLTEPRLRQQRVLDNGDWMEGDAFPGWKSSGLGNASVPSHLQTGWNFSAGLGYNIFPYVGTLQSFYEGGFNAEFGKSRNSAKGTIAYLYSNDWIDRKARVVFLEFALYSADANLVCTVTYLFEFTPIGAAIPTSSISVFRLYDYVGAQGILLGFLQVIFTLLVFHLTWRQLKDIYHSGLAYVSDIWNWVEVVNLTFAWMVIFVGVTKIVIVSKTNIPHLQDGTEDTHERLVQLAFISALFIWTMAAVVFVNTVKFLKLLRFNKIISSLSQCLRALYKPLINFMAVFFVAFLAFTFFGWLAFGRGHKNYRTGIQSLTHTFMIAIGKVSLFIPVTRSNEFAKLYFFAFIIVMVYLMMNLLISVINEALAIRGDAQLPPEQKEIADGMREMALRVAGKRRQTRLPDLYASKSATDELEHLLEEVETRVRDINVEWREMDNKVLQRLPELSINTQEAPARQHFKDLL</sequence>
<evidence type="ECO:0000256" key="1">
    <source>
        <dbReference type="ARBA" id="ARBA00004141"/>
    </source>
</evidence>
<evidence type="ECO:0000313" key="13">
    <source>
        <dbReference type="Proteomes" id="UP000001554"/>
    </source>
</evidence>
<feature type="transmembrane region" description="Helical" evidence="10">
    <location>
        <begin position="1007"/>
        <end position="1032"/>
    </location>
</feature>
<dbReference type="GO" id="GO:0050982">
    <property type="term" value="P:detection of mechanical stimulus"/>
    <property type="evidence" value="ECO:0000318"/>
    <property type="project" value="GO_Central"/>
</dbReference>
<evidence type="ECO:0000256" key="6">
    <source>
        <dbReference type="ARBA" id="ARBA00023136"/>
    </source>
</evidence>